<dbReference type="Proteomes" id="UP000547458">
    <property type="component" value="Unassembled WGS sequence"/>
</dbReference>
<organism evidence="1 2">
    <name type="scientific">Arthrobacter pigmenti</name>
    <dbReference type="NCBI Taxonomy" id="271432"/>
    <lineage>
        <taxon>Bacteria</taxon>
        <taxon>Bacillati</taxon>
        <taxon>Actinomycetota</taxon>
        <taxon>Actinomycetes</taxon>
        <taxon>Micrococcales</taxon>
        <taxon>Micrococcaceae</taxon>
        <taxon>Arthrobacter</taxon>
    </lineage>
</organism>
<proteinExistence type="predicted"/>
<sequence>MQRTAAGKRLALFLPVLIPMLQAKGAFEVTDAQAKLLMG</sequence>
<reference evidence="1 2" key="1">
    <citation type="submission" date="2020-03" db="EMBL/GenBank/DDBJ databases">
        <title>Sequencing the genomes of 1000 actinobacteria strains.</title>
        <authorList>
            <person name="Klenk H.-P."/>
        </authorList>
    </citation>
    <scope>NUCLEOTIDE SEQUENCE [LARGE SCALE GENOMIC DNA]</scope>
    <source>
        <strain evidence="1 2">DSM 16403</strain>
    </source>
</reference>
<evidence type="ECO:0000313" key="2">
    <source>
        <dbReference type="Proteomes" id="UP000547458"/>
    </source>
</evidence>
<evidence type="ECO:0000313" key="1">
    <source>
        <dbReference type="EMBL" id="NJC24456.1"/>
    </source>
</evidence>
<dbReference type="AlphaFoldDB" id="A0A846RZT3"/>
<accession>A0A846RZT3</accession>
<gene>
    <name evidence="1" type="ORF">BJ994_003532</name>
</gene>
<keyword evidence="2" id="KW-1185">Reference proteome</keyword>
<protein>
    <submittedName>
        <fullName evidence="1">Uncharacterized protein</fullName>
    </submittedName>
</protein>
<name>A0A846RZT3_9MICC</name>
<dbReference type="EMBL" id="JAATJL010000001">
    <property type="protein sequence ID" value="NJC24456.1"/>
    <property type="molecule type" value="Genomic_DNA"/>
</dbReference>
<comment type="caution">
    <text evidence="1">The sequence shown here is derived from an EMBL/GenBank/DDBJ whole genome shotgun (WGS) entry which is preliminary data.</text>
</comment>